<accession>A0AAD7UMI9</accession>
<keyword evidence="2" id="KW-0723">Serine/threonine-protein kinase</keyword>
<evidence type="ECO:0000256" key="8">
    <source>
        <dbReference type="ARBA" id="ARBA00048679"/>
    </source>
</evidence>
<dbReference type="GO" id="GO:0004674">
    <property type="term" value="F:protein serine/threonine kinase activity"/>
    <property type="evidence" value="ECO:0007669"/>
    <property type="project" value="UniProtKB-KW"/>
</dbReference>
<evidence type="ECO:0000313" key="13">
    <source>
        <dbReference type="Proteomes" id="UP001230188"/>
    </source>
</evidence>
<evidence type="ECO:0000256" key="5">
    <source>
        <dbReference type="ARBA" id="ARBA00022777"/>
    </source>
</evidence>
<feature type="region of interest" description="Disordered" evidence="10">
    <location>
        <begin position="385"/>
        <end position="406"/>
    </location>
</feature>
<proteinExistence type="predicted"/>
<protein>
    <recommendedName>
        <fullName evidence="1">non-specific serine/threonine protein kinase</fullName>
        <ecNumber evidence="1">2.7.11.1</ecNumber>
    </recommendedName>
</protein>
<evidence type="ECO:0000256" key="3">
    <source>
        <dbReference type="ARBA" id="ARBA00022679"/>
    </source>
</evidence>
<evidence type="ECO:0000256" key="4">
    <source>
        <dbReference type="ARBA" id="ARBA00022741"/>
    </source>
</evidence>
<evidence type="ECO:0000256" key="6">
    <source>
        <dbReference type="ARBA" id="ARBA00022840"/>
    </source>
</evidence>
<dbReference type="Proteomes" id="UP001230188">
    <property type="component" value="Unassembled WGS sequence"/>
</dbReference>
<evidence type="ECO:0000259" key="11">
    <source>
        <dbReference type="PROSITE" id="PS50011"/>
    </source>
</evidence>
<dbReference type="PROSITE" id="PS50011">
    <property type="entry name" value="PROTEIN_KINASE_DOM"/>
    <property type="match status" value="1"/>
</dbReference>
<evidence type="ECO:0000256" key="10">
    <source>
        <dbReference type="SAM" id="MobiDB-lite"/>
    </source>
</evidence>
<feature type="domain" description="Protein kinase" evidence="11">
    <location>
        <begin position="68"/>
        <end position="362"/>
    </location>
</feature>
<sequence length="478" mass="51655">MEGDYSARGLPLAAAAPRSVAPTRRQRSLSTPPRPPSTKPPDALLRRASAKLPTMVTPLAEEACVSDFEVVAELGRGAFGRTVAARRKQCDQEKLIAVKIVTKSLLGGIRVERHQEALLHPFVARCLWVEETDARAYSATEVYSSSLDELARAVTTRGAFDDVSALFYISELALALDYLHSKNVVHAALKPSNILVDRRGHVALSDIGLLSAHLSPSMIDFAPPERLRDEHVDGVAGDWWSLGAVAYFFLAGSPPFQGPTPRDLFINILHQPPAFDARFEAAFFESPPSFASCSLSEEDDESAAARIAHRSSLSSSSRRFAGSPTSPGRRIEAARNALRGLLSKNPAFRTASLDALKVTSWFDTVAWDDILQKLLDPPHSPQLVLYVDSDTPRNDGGGGGGNDFQQQLTRISSRGSRCSSPLPSLDSLTLEDALLEDAAHTPSVQDHSSPPLLQRASSLSSPPLMQRASSLSSPPDLQ</sequence>
<dbReference type="InterPro" id="IPR011009">
    <property type="entry name" value="Kinase-like_dom_sf"/>
</dbReference>
<keyword evidence="5" id="KW-0418">Kinase</keyword>
<evidence type="ECO:0000256" key="7">
    <source>
        <dbReference type="ARBA" id="ARBA00047899"/>
    </source>
</evidence>
<evidence type="ECO:0000313" key="12">
    <source>
        <dbReference type="EMBL" id="KAJ8611976.1"/>
    </source>
</evidence>
<dbReference type="SUPFAM" id="SSF56112">
    <property type="entry name" value="Protein kinase-like (PK-like)"/>
    <property type="match status" value="1"/>
</dbReference>
<dbReference type="Gene3D" id="3.30.200.20">
    <property type="entry name" value="Phosphorylase Kinase, domain 1"/>
    <property type="match status" value="1"/>
</dbReference>
<gene>
    <name evidence="12" type="ORF">CTAYLR_004366</name>
</gene>
<feature type="binding site" evidence="9">
    <location>
        <position position="99"/>
    </location>
    <ligand>
        <name>ATP</name>
        <dbReference type="ChEBI" id="CHEBI:30616"/>
    </ligand>
</feature>
<dbReference type="SMART" id="SM00220">
    <property type="entry name" value="S_TKc"/>
    <property type="match status" value="1"/>
</dbReference>
<reference evidence="12" key="1">
    <citation type="submission" date="2023-01" db="EMBL/GenBank/DDBJ databases">
        <title>Metagenome sequencing of chrysophaentin producing Chrysophaeum taylorii.</title>
        <authorList>
            <person name="Davison J."/>
            <person name="Bewley C."/>
        </authorList>
    </citation>
    <scope>NUCLEOTIDE SEQUENCE</scope>
    <source>
        <strain evidence="12">NIES-1699</strain>
    </source>
</reference>
<comment type="catalytic activity">
    <reaction evidence="7">
        <text>L-threonyl-[protein] + ATP = O-phospho-L-threonyl-[protein] + ADP + H(+)</text>
        <dbReference type="Rhea" id="RHEA:46608"/>
        <dbReference type="Rhea" id="RHEA-COMP:11060"/>
        <dbReference type="Rhea" id="RHEA-COMP:11605"/>
        <dbReference type="ChEBI" id="CHEBI:15378"/>
        <dbReference type="ChEBI" id="CHEBI:30013"/>
        <dbReference type="ChEBI" id="CHEBI:30616"/>
        <dbReference type="ChEBI" id="CHEBI:61977"/>
        <dbReference type="ChEBI" id="CHEBI:456216"/>
        <dbReference type="EC" id="2.7.11.1"/>
    </reaction>
</comment>
<feature type="region of interest" description="Disordered" evidence="10">
    <location>
        <begin position="1"/>
        <end position="44"/>
    </location>
</feature>
<dbReference type="EMBL" id="JAQMWT010000059">
    <property type="protein sequence ID" value="KAJ8611976.1"/>
    <property type="molecule type" value="Genomic_DNA"/>
</dbReference>
<feature type="compositionally biased region" description="Low complexity" evidence="10">
    <location>
        <begin position="1"/>
        <end position="31"/>
    </location>
</feature>
<dbReference type="PROSITE" id="PS00107">
    <property type="entry name" value="PROTEIN_KINASE_ATP"/>
    <property type="match status" value="1"/>
</dbReference>
<dbReference type="Gene3D" id="1.10.510.10">
    <property type="entry name" value="Transferase(Phosphotransferase) domain 1"/>
    <property type="match status" value="1"/>
</dbReference>
<dbReference type="EC" id="2.7.11.1" evidence="1"/>
<evidence type="ECO:0000256" key="2">
    <source>
        <dbReference type="ARBA" id="ARBA00022527"/>
    </source>
</evidence>
<dbReference type="PANTHER" id="PTHR24356:SF1">
    <property type="entry name" value="SERINE_THREONINE-PROTEIN KINASE GREATWALL"/>
    <property type="match status" value="1"/>
</dbReference>
<name>A0AAD7UMI9_9STRA</name>
<dbReference type="Pfam" id="PF00069">
    <property type="entry name" value="Pkinase"/>
    <property type="match status" value="1"/>
</dbReference>
<evidence type="ECO:0000256" key="9">
    <source>
        <dbReference type="PROSITE-ProRule" id="PRU10141"/>
    </source>
</evidence>
<dbReference type="GO" id="GO:0035556">
    <property type="term" value="P:intracellular signal transduction"/>
    <property type="evidence" value="ECO:0007669"/>
    <property type="project" value="TreeGrafter"/>
</dbReference>
<dbReference type="AlphaFoldDB" id="A0AAD7UMI9"/>
<keyword evidence="3" id="KW-0808">Transferase</keyword>
<evidence type="ECO:0000256" key="1">
    <source>
        <dbReference type="ARBA" id="ARBA00012513"/>
    </source>
</evidence>
<dbReference type="GO" id="GO:0005524">
    <property type="term" value="F:ATP binding"/>
    <property type="evidence" value="ECO:0007669"/>
    <property type="project" value="UniProtKB-UniRule"/>
</dbReference>
<keyword evidence="13" id="KW-1185">Reference proteome</keyword>
<organism evidence="12 13">
    <name type="scientific">Chrysophaeum taylorii</name>
    <dbReference type="NCBI Taxonomy" id="2483200"/>
    <lineage>
        <taxon>Eukaryota</taxon>
        <taxon>Sar</taxon>
        <taxon>Stramenopiles</taxon>
        <taxon>Ochrophyta</taxon>
        <taxon>Pelagophyceae</taxon>
        <taxon>Pelagomonadales</taxon>
        <taxon>Pelagomonadaceae</taxon>
        <taxon>Chrysophaeum</taxon>
    </lineage>
</organism>
<keyword evidence="4 9" id="KW-0547">Nucleotide-binding</keyword>
<keyword evidence="6 9" id="KW-0067">ATP-binding</keyword>
<comment type="catalytic activity">
    <reaction evidence="8">
        <text>L-seryl-[protein] + ATP = O-phospho-L-seryl-[protein] + ADP + H(+)</text>
        <dbReference type="Rhea" id="RHEA:17989"/>
        <dbReference type="Rhea" id="RHEA-COMP:9863"/>
        <dbReference type="Rhea" id="RHEA-COMP:11604"/>
        <dbReference type="ChEBI" id="CHEBI:15378"/>
        <dbReference type="ChEBI" id="CHEBI:29999"/>
        <dbReference type="ChEBI" id="CHEBI:30616"/>
        <dbReference type="ChEBI" id="CHEBI:83421"/>
        <dbReference type="ChEBI" id="CHEBI:456216"/>
        <dbReference type="EC" id="2.7.11.1"/>
    </reaction>
</comment>
<dbReference type="PANTHER" id="PTHR24356">
    <property type="entry name" value="SERINE/THREONINE-PROTEIN KINASE"/>
    <property type="match status" value="1"/>
</dbReference>
<feature type="compositionally biased region" description="Polar residues" evidence="10">
    <location>
        <begin position="455"/>
        <end position="478"/>
    </location>
</feature>
<feature type="region of interest" description="Disordered" evidence="10">
    <location>
        <begin position="439"/>
        <end position="478"/>
    </location>
</feature>
<dbReference type="InterPro" id="IPR017441">
    <property type="entry name" value="Protein_kinase_ATP_BS"/>
</dbReference>
<comment type="caution">
    <text evidence="12">The sequence shown here is derived from an EMBL/GenBank/DDBJ whole genome shotgun (WGS) entry which is preliminary data.</text>
</comment>
<dbReference type="InterPro" id="IPR050236">
    <property type="entry name" value="Ser_Thr_kinase_AGC"/>
</dbReference>
<dbReference type="InterPro" id="IPR000719">
    <property type="entry name" value="Prot_kinase_dom"/>
</dbReference>